<dbReference type="Proteomes" id="UP000235145">
    <property type="component" value="Unassembled WGS sequence"/>
</dbReference>
<gene>
    <name evidence="1" type="ORF">LSAT_V11C600303300</name>
</gene>
<evidence type="ECO:0000313" key="2">
    <source>
        <dbReference type="Proteomes" id="UP000235145"/>
    </source>
</evidence>
<accession>A0A9R1VBM0</accession>
<protein>
    <submittedName>
        <fullName evidence="1">Uncharacterized protein</fullName>
    </submittedName>
</protein>
<name>A0A9R1VBM0_LACSA</name>
<reference evidence="1 2" key="1">
    <citation type="journal article" date="2017" name="Nat. Commun.">
        <title>Genome assembly with in vitro proximity ligation data and whole-genome triplication in lettuce.</title>
        <authorList>
            <person name="Reyes-Chin-Wo S."/>
            <person name="Wang Z."/>
            <person name="Yang X."/>
            <person name="Kozik A."/>
            <person name="Arikit S."/>
            <person name="Song C."/>
            <person name="Xia L."/>
            <person name="Froenicke L."/>
            <person name="Lavelle D.O."/>
            <person name="Truco M.J."/>
            <person name="Xia R."/>
            <person name="Zhu S."/>
            <person name="Xu C."/>
            <person name="Xu H."/>
            <person name="Xu X."/>
            <person name="Cox K."/>
            <person name="Korf I."/>
            <person name="Meyers B.C."/>
            <person name="Michelmore R.W."/>
        </authorList>
    </citation>
    <scope>NUCLEOTIDE SEQUENCE [LARGE SCALE GENOMIC DNA]</scope>
    <source>
        <strain evidence="2">cv. Salinas</strain>
        <tissue evidence="1">Seedlings</tissue>
    </source>
</reference>
<proteinExistence type="predicted"/>
<organism evidence="1 2">
    <name type="scientific">Lactuca sativa</name>
    <name type="common">Garden lettuce</name>
    <dbReference type="NCBI Taxonomy" id="4236"/>
    <lineage>
        <taxon>Eukaryota</taxon>
        <taxon>Viridiplantae</taxon>
        <taxon>Streptophyta</taxon>
        <taxon>Embryophyta</taxon>
        <taxon>Tracheophyta</taxon>
        <taxon>Spermatophyta</taxon>
        <taxon>Magnoliopsida</taxon>
        <taxon>eudicotyledons</taxon>
        <taxon>Gunneridae</taxon>
        <taxon>Pentapetalae</taxon>
        <taxon>asterids</taxon>
        <taxon>campanulids</taxon>
        <taxon>Asterales</taxon>
        <taxon>Asteraceae</taxon>
        <taxon>Cichorioideae</taxon>
        <taxon>Cichorieae</taxon>
        <taxon>Lactucinae</taxon>
        <taxon>Lactuca</taxon>
    </lineage>
</organism>
<evidence type="ECO:0000313" key="1">
    <source>
        <dbReference type="EMBL" id="KAJ0201948.1"/>
    </source>
</evidence>
<dbReference type="EMBL" id="NBSK02000006">
    <property type="protein sequence ID" value="KAJ0201948.1"/>
    <property type="molecule type" value="Genomic_DNA"/>
</dbReference>
<sequence>MWTFSTPMTLESKESGVGGEVVLCHPSFRLNCSKASSTRNSTYLSSLLMKTSSTKKKRRISDLKERMLIHLLSSIGFMSRRGIR</sequence>
<comment type="caution">
    <text evidence="1">The sequence shown here is derived from an EMBL/GenBank/DDBJ whole genome shotgun (WGS) entry which is preliminary data.</text>
</comment>
<dbReference type="AlphaFoldDB" id="A0A9R1VBM0"/>
<keyword evidence="2" id="KW-1185">Reference proteome</keyword>